<proteinExistence type="predicted"/>
<sequence>QETITTIDTVLYKKNCVSLISSNVVTRFLCEGFPFTKRRYLFFKNYFVIL</sequence>
<accession>A0A0K2UWT9</accession>
<reference evidence="1" key="1">
    <citation type="submission" date="2014-05" db="EMBL/GenBank/DDBJ databases">
        <authorList>
            <person name="Chronopoulou M."/>
        </authorList>
    </citation>
    <scope>NUCLEOTIDE SEQUENCE</scope>
    <source>
        <tissue evidence="1">Whole organism</tissue>
    </source>
</reference>
<dbReference type="EMBL" id="HACA01024815">
    <property type="protein sequence ID" value="CDW42176.1"/>
    <property type="molecule type" value="Transcribed_RNA"/>
</dbReference>
<dbReference type="AlphaFoldDB" id="A0A0K2UWT9"/>
<evidence type="ECO:0000313" key="1">
    <source>
        <dbReference type="EMBL" id="CDW42176.1"/>
    </source>
</evidence>
<name>A0A0K2UWT9_LEPSM</name>
<organism evidence="1">
    <name type="scientific">Lepeophtheirus salmonis</name>
    <name type="common">Salmon louse</name>
    <name type="synonym">Caligus salmonis</name>
    <dbReference type="NCBI Taxonomy" id="72036"/>
    <lineage>
        <taxon>Eukaryota</taxon>
        <taxon>Metazoa</taxon>
        <taxon>Ecdysozoa</taxon>
        <taxon>Arthropoda</taxon>
        <taxon>Crustacea</taxon>
        <taxon>Multicrustacea</taxon>
        <taxon>Hexanauplia</taxon>
        <taxon>Copepoda</taxon>
        <taxon>Siphonostomatoida</taxon>
        <taxon>Caligidae</taxon>
        <taxon>Lepeophtheirus</taxon>
    </lineage>
</organism>
<protein>
    <submittedName>
        <fullName evidence="1">Uncharacterized protein</fullName>
    </submittedName>
</protein>
<feature type="non-terminal residue" evidence="1">
    <location>
        <position position="1"/>
    </location>
</feature>
<feature type="non-terminal residue" evidence="1">
    <location>
        <position position="50"/>
    </location>
</feature>